<reference evidence="1" key="1">
    <citation type="submission" date="2023-10" db="EMBL/GenBank/DDBJ databases">
        <authorList>
            <person name="Rodriguez Cubillos JULIANA M."/>
            <person name="De Vega J."/>
        </authorList>
    </citation>
    <scope>NUCLEOTIDE SEQUENCE</scope>
</reference>
<sequence length="222" mass="24862">MFRYLCSSISHSRRSLLSSSKSTLPSHVQGYVRGFSSANWSLNGRNQSGNVNANASGRPNFLEEIGGKSRQMDFVRGARDEDEKSIIGGYINNQYHYQHDADFVHIKMLRNNTFVTVTDSKGNVKLSGSAGSLKDLKSGQKLSKFAAEATAEMVGRRARGLGLKSVVMKVNGFTHFRRKRNAILSWREGFMDSKGDRNPIVYVEDTTRRAHNGCRLPKSRRI</sequence>
<dbReference type="Proteomes" id="UP001177021">
    <property type="component" value="Unassembled WGS sequence"/>
</dbReference>
<organism evidence="1 2">
    <name type="scientific">Trifolium pratense</name>
    <name type="common">Red clover</name>
    <dbReference type="NCBI Taxonomy" id="57577"/>
    <lineage>
        <taxon>Eukaryota</taxon>
        <taxon>Viridiplantae</taxon>
        <taxon>Streptophyta</taxon>
        <taxon>Embryophyta</taxon>
        <taxon>Tracheophyta</taxon>
        <taxon>Spermatophyta</taxon>
        <taxon>Magnoliopsida</taxon>
        <taxon>eudicotyledons</taxon>
        <taxon>Gunneridae</taxon>
        <taxon>Pentapetalae</taxon>
        <taxon>rosids</taxon>
        <taxon>fabids</taxon>
        <taxon>Fabales</taxon>
        <taxon>Fabaceae</taxon>
        <taxon>Papilionoideae</taxon>
        <taxon>50 kb inversion clade</taxon>
        <taxon>NPAAA clade</taxon>
        <taxon>Hologalegina</taxon>
        <taxon>IRL clade</taxon>
        <taxon>Trifolieae</taxon>
        <taxon>Trifolium</taxon>
    </lineage>
</organism>
<gene>
    <name evidence="1" type="ORF">MILVUS5_LOCUS1559</name>
</gene>
<proteinExistence type="predicted"/>
<comment type="caution">
    <text evidence="1">The sequence shown here is derived from an EMBL/GenBank/DDBJ whole genome shotgun (WGS) entry which is preliminary data.</text>
</comment>
<evidence type="ECO:0000313" key="1">
    <source>
        <dbReference type="EMBL" id="CAJ2629616.1"/>
    </source>
</evidence>
<protein>
    <submittedName>
        <fullName evidence="1">Uncharacterized protein</fullName>
    </submittedName>
</protein>
<accession>A0ACB0IBG0</accession>
<keyword evidence="2" id="KW-1185">Reference proteome</keyword>
<dbReference type="EMBL" id="CASHSV030000001">
    <property type="protein sequence ID" value="CAJ2629616.1"/>
    <property type="molecule type" value="Genomic_DNA"/>
</dbReference>
<evidence type="ECO:0000313" key="2">
    <source>
        <dbReference type="Proteomes" id="UP001177021"/>
    </source>
</evidence>
<name>A0ACB0IBG0_TRIPR</name>